<dbReference type="Pfam" id="PF02565">
    <property type="entry name" value="RecO_C"/>
    <property type="match status" value="1"/>
</dbReference>
<feature type="domain" description="DNA replication/recombination mediator RecO N-terminal" evidence="7">
    <location>
        <begin position="25"/>
        <end position="94"/>
    </location>
</feature>
<dbReference type="EMBL" id="LR026963">
    <property type="protein sequence ID" value="VBB68621.1"/>
    <property type="molecule type" value="Genomic_DNA"/>
</dbReference>
<evidence type="ECO:0000256" key="1">
    <source>
        <dbReference type="ARBA" id="ARBA00007452"/>
    </source>
</evidence>
<accession>A0A484H5L3</accession>
<sequence length="267" mass="29930">MVAEFRCLIALAIQYQYFSGDWDAMECVEEAIVLKTRPYGEKNAITSLFMGSYGRSAGFTRSGHTARMRAILQPGNRVHAHWRGRLAEHLGTVSCKLLRADATCLFADQERLTCLAAACAMVEATLPERVPYPVIFATLEALIWALITGQPGWEIAYVRWEMTLIAELGYSLDRRGQEEAVLRCSSPQPAYVLLRTGQVISMPRQGEEGWRLLSFLEESKANVTITPADIAHVLRLTSHFLRHYLFIRLPKARRDLAAQCGVVDAAE</sequence>
<proteinExistence type="inferred from homology"/>
<evidence type="ECO:0000256" key="5">
    <source>
        <dbReference type="ARBA" id="ARBA00023204"/>
    </source>
</evidence>
<keyword evidence="5" id="KW-0234">DNA repair</keyword>
<comment type="similarity">
    <text evidence="1">Belongs to the RecO family.</text>
</comment>
<protein>
    <recommendedName>
        <fullName evidence="2">DNA repair protein RecO</fullName>
    </recommendedName>
    <alternativeName>
        <fullName evidence="6">Recombination protein O</fullName>
    </alternativeName>
</protein>
<dbReference type="PANTHER" id="PTHR33991">
    <property type="entry name" value="DNA REPAIR PROTEIN RECO"/>
    <property type="match status" value="1"/>
</dbReference>
<reference evidence="8" key="1">
    <citation type="submission" date="2018-10" db="EMBL/GenBank/DDBJ databases">
        <authorList>
            <person name="Gruber-Vodicka H."/>
            <person name="Jaeckle O."/>
        </authorList>
    </citation>
    <scope>NUCLEOTIDE SEQUENCE</scope>
</reference>
<dbReference type="NCBIfam" id="TIGR00613">
    <property type="entry name" value="reco"/>
    <property type="match status" value="1"/>
</dbReference>
<dbReference type="InterPro" id="IPR012340">
    <property type="entry name" value="NA-bd_OB-fold"/>
</dbReference>
<gene>
    <name evidence="8" type="ORF">RIEGSTA812A_PEG_94</name>
</gene>
<evidence type="ECO:0000313" key="8">
    <source>
        <dbReference type="EMBL" id="VBB68621.1"/>
    </source>
</evidence>
<dbReference type="PANTHER" id="PTHR33991:SF1">
    <property type="entry name" value="DNA REPAIR PROTEIN RECO"/>
    <property type="match status" value="1"/>
</dbReference>
<name>A0A484H5L3_9ZZZZ</name>
<evidence type="ECO:0000256" key="2">
    <source>
        <dbReference type="ARBA" id="ARBA00021310"/>
    </source>
</evidence>
<keyword evidence="4" id="KW-0233">DNA recombination</keyword>
<dbReference type="GO" id="GO:0006302">
    <property type="term" value="P:double-strand break repair"/>
    <property type="evidence" value="ECO:0007669"/>
    <property type="project" value="TreeGrafter"/>
</dbReference>
<dbReference type="SUPFAM" id="SSF50249">
    <property type="entry name" value="Nucleic acid-binding proteins"/>
    <property type="match status" value="1"/>
</dbReference>
<dbReference type="InterPro" id="IPR042242">
    <property type="entry name" value="RecO_C"/>
</dbReference>
<dbReference type="AlphaFoldDB" id="A0A484H5L3"/>
<dbReference type="Gene3D" id="2.40.50.140">
    <property type="entry name" value="Nucleic acid-binding proteins"/>
    <property type="match status" value="1"/>
</dbReference>
<dbReference type="InterPro" id="IPR022572">
    <property type="entry name" value="DNA_rep/recomb_RecO_N"/>
</dbReference>
<dbReference type="GO" id="GO:0043590">
    <property type="term" value="C:bacterial nucleoid"/>
    <property type="evidence" value="ECO:0007669"/>
    <property type="project" value="TreeGrafter"/>
</dbReference>
<organism evidence="8">
    <name type="scientific">invertebrate metagenome</name>
    <dbReference type="NCBI Taxonomy" id="1711999"/>
    <lineage>
        <taxon>unclassified sequences</taxon>
        <taxon>metagenomes</taxon>
        <taxon>organismal metagenomes</taxon>
    </lineage>
</organism>
<dbReference type="HAMAP" id="MF_00201">
    <property type="entry name" value="RecO"/>
    <property type="match status" value="1"/>
</dbReference>
<evidence type="ECO:0000256" key="3">
    <source>
        <dbReference type="ARBA" id="ARBA00022763"/>
    </source>
</evidence>
<dbReference type="GO" id="GO:0006310">
    <property type="term" value="P:DNA recombination"/>
    <property type="evidence" value="ECO:0007669"/>
    <property type="project" value="UniProtKB-KW"/>
</dbReference>
<evidence type="ECO:0000256" key="4">
    <source>
        <dbReference type="ARBA" id="ARBA00023172"/>
    </source>
</evidence>
<keyword evidence="3" id="KW-0227">DNA damage</keyword>
<dbReference type="InterPro" id="IPR003717">
    <property type="entry name" value="RecO"/>
</dbReference>
<evidence type="ECO:0000256" key="6">
    <source>
        <dbReference type="ARBA" id="ARBA00033409"/>
    </source>
</evidence>
<dbReference type="Gene3D" id="1.20.1440.120">
    <property type="entry name" value="Recombination protein O, C-terminal domain"/>
    <property type="match status" value="1"/>
</dbReference>
<evidence type="ECO:0000259" key="7">
    <source>
        <dbReference type="Pfam" id="PF11967"/>
    </source>
</evidence>
<dbReference type="Pfam" id="PF11967">
    <property type="entry name" value="RecO_N"/>
    <property type="match status" value="1"/>
</dbReference>